<dbReference type="Proteomes" id="UP000433309">
    <property type="component" value="Unassembled WGS sequence"/>
</dbReference>
<proteinExistence type="predicted"/>
<dbReference type="InterPro" id="IPR053143">
    <property type="entry name" value="Arylsulfate_ST"/>
</dbReference>
<evidence type="ECO:0000256" key="1">
    <source>
        <dbReference type="SAM" id="SignalP"/>
    </source>
</evidence>
<comment type="caution">
    <text evidence="2">The sequence shown here is derived from an EMBL/GenBank/DDBJ whole genome shotgun (WGS) entry which is preliminary data.</text>
</comment>
<feature type="chain" id="PRO_5026053254" evidence="1">
    <location>
        <begin position="23"/>
        <end position="471"/>
    </location>
</feature>
<dbReference type="PANTHER" id="PTHR35340">
    <property type="entry name" value="PQQ ENZYME REPEAT PROTEIN-RELATED"/>
    <property type="match status" value="1"/>
</dbReference>
<dbReference type="InterPro" id="IPR011047">
    <property type="entry name" value="Quinoprotein_ADH-like_sf"/>
</dbReference>
<accession>A0A6I2L7R5</accession>
<keyword evidence="3" id="KW-1185">Reference proteome</keyword>
<dbReference type="RefSeq" id="WP_154380765.1">
    <property type="nucleotide sequence ID" value="NZ_WKJK01000013.1"/>
</dbReference>
<dbReference type="Pfam" id="PF05935">
    <property type="entry name" value="Arylsulfotrans"/>
    <property type="match status" value="1"/>
</dbReference>
<feature type="signal peptide" evidence="1">
    <location>
        <begin position="1"/>
        <end position="22"/>
    </location>
</feature>
<dbReference type="SUPFAM" id="SSF50998">
    <property type="entry name" value="Quinoprotein alcohol dehydrogenase-like"/>
    <property type="match status" value="1"/>
</dbReference>
<dbReference type="AlphaFoldDB" id="A0A6I2L7R5"/>
<dbReference type="GO" id="GO:0004062">
    <property type="term" value="F:aryl sulfotransferase activity"/>
    <property type="evidence" value="ECO:0007669"/>
    <property type="project" value="InterPro"/>
</dbReference>
<reference evidence="2 3" key="1">
    <citation type="submission" date="2019-11" db="EMBL/GenBank/DDBJ databases">
        <title>Novel species isolated from a subtropical stream in China.</title>
        <authorList>
            <person name="Lu H."/>
        </authorList>
    </citation>
    <scope>NUCLEOTIDE SEQUENCE [LARGE SCALE GENOMIC DNA]</scope>
    <source>
        <strain evidence="2 3">FT80W</strain>
    </source>
</reference>
<organism evidence="2 3">
    <name type="scientific">Duganella guangzhouensis</name>
    <dbReference type="NCBI Taxonomy" id="2666084"/>
    <lineage>
        <taxon>Bacteria</taxon>
        <taxon>Pseudomonadati</taxon>
        <taxon>Pseudomonadota</taxon>
        <taxon>Betaproteobacteria</taxon>
        <taxon>Burkholderiales</taxon>
        <taxon>Oxalobacteraceae</taxon>
        <taxon>Telluria group</taxon>
        <taxon>Duganella</taxon>
    </lineage>
</organism>
<dbReference type="PANTHER" id="PTHR35340:SF5">
    <property type="entry name" value="ASST-DOMAIN-CONTAINING PROTEIN"/>
    <property type="match status" value="1"/>
</dbReference>
<evidence type="ECO:0000313" key="2">
    <source>
        <dbReference type="EMBL" id="MRW92904.1"/>
    </source>
</evidence>
<name>A0A6I2L7R5_9BURK</name>
<evidence type="ECO:0000313" key="3">
    <source>
        <dbReference type="Proteomes" id="UP000433309"/>
    </source>
</evidence>
<dbReference type="EMBL" id="WKJK01000013">
    <property type="protein sequence ID" value="MRW92904.1"/>
    <property type="molecule type" value="Genomic_DNA"/>
</dbReference>
<dbReference type="InterPro" id="IPR010262">
    <property type="entry name" value="Arylsulfotransferase_bact"/>
</dbReference>
<protein>
    <submittedName>
        <fullName evidence="2">ArsR family transcriptional regulator</fullName>
    </submittedName>
</protein>
<gene>
    <name evidence="2" type="ORF">GJ699_23175</name>
</gene>
<keyword evidence="1" id="KW-0732">Signal</keyword>
<sequence length="471" mass="51249">MSKYTYKALALSLLSIAANVAAAPSVYPTGVTRYDTATAYNSYVIFSGQDKKTHLIDMNGNEVHRWDAEGFPPVLLDPALTGGQRGHVLLQLASVPGTSNEGNGLRNQAIGELDWNSNVVWQWGSAASSAQDAYAAPVEGKANAQVPGGSAKQHHDWRRLTNGNTLVLANLVHPVAGFKAPQLLDDVIYEVNKQGDIVWQWTASEHLNEFGFSAASLKLVKEGASGRPGAPFDYLHINNMSVLGPNKWYDAGDQRFNPDNILIDSREANFIVIIDKQTGKVVWNLGPDYPAQVRGPRVLPRAVDQIVGQHDAHLIAPGLPGAGNILVFDNQGEAGYPRVSVGVQPRSRVLEIDPVKKQIVWEYTGGDSNGPEWGFYSSFISSARRLPNGNTLIDEGMNGRIFQVTAKGDIAWEYISPYFAATPVAGAGKPVLSNWLYRAQPVPYNWVPEGTPRSEKAVTPPELGQYRVVTN</sequence>